<dbReference type="Proteomes" id="UP001295684">
    <property type="component" value="Unassembled WGS sequence"/>
</dbReference>
<evidence type="ECO:0000313" key="3">
    <source>
        <dbReference type="Proteomes" id="UP001295684"/>
    </source>
</evidence>
<reference evidence="2" key="1">
    <citation type="submission" date="2023-07" db="EMBL/GenBank/DDBJ databases">
        <authorList>
            <consortium name="AG Swart"/>
            <person name="Singh M."/>
            <person name="Singh A."/>
            <person name="Seah K."/>
            <person name="Emmerich C."/>
        </authorList>
    </citation>
    <scope>NUCLEOTIDE SEQUENCE</scope>
    <source>
        <strain evidence="2">DP1</strain>
    </source>
</reference>
<keyword evidence="1" id="KW-0472">Membrane</keyword>
<keyword evidence="3" id="KW-1185">Reference proteome</keyword>
<keyword evidence="1" id="KW-0812">Transmembrane</keyword>
<accession>A0AAD1Y318</accession>
<gene>
    <name evidence="2" type="ORF">ECRASSUSDP1_LOCUS23413</name>
</gene>
<keyword evidence="1" id="KW-1133">Transmembrane helix</keyword>
<dbReference type="AlphaFoldDB" id="A0AAD1Y318"/>
<sequence>MSLFFCEVVNRVFFDSGLELWIIFRQSYIASDVLWPEFIRENVEFSNREMLLLSPRLASVISLFFLRSRDLKILEVIFARFGKSFLFFLKEVLLPSWAFMFFLFLAIRDVSRLSLNHSFVFDFLLECFEVDLLPKKTFLVFSLSFV</sequence>
<evidence type="ECO:0000313" key="2">
    <source>
        <dbReference type="EMBL" id="CAI2381947.1"/>
    </source>
</evidence>
<organism evidence="2 3">
    <name type="scientific">Euplotes crassus</name>
    <dbReference type="NCBI Taxonomy" id="5936"/>
    <lineage>
        <taxon>Eukaryota</taxon>
        <taxon>Sar</taxon>
        <taxon>Alveolata</taxon>
        <taxon>Ciliophora</taxon>
        <taxon>Intramacronucleata</taxon>
        <taxon>Spirotrichea</taxon>
        <taxon>Hypotrichia</taxon>
        <taxon>Euplotida</taxon>
        <taxon>Euplotidae</taxon>
        <taxon>Moneuplotes</taxon>
    </lineage>
</organism>
<proteinExistence type="predicted"/>
<comment type="caution">
    <text evidence="2">The sequence shown here is derived from an EMBL/GenBank/DDBJ whole genome shotgun (WGS) entry which is preliminary data.</text>
</comment>
<dbReference type="EMBL" id="CAMPGE010024082">
    <property type="protein sequence ID" value="CAI2381947.1"/>
    <property type="molecule type" value="Genomic_DNA"/>
</dbReference>
<evidence type="ECO:0000256" key="1">
    <source>
        <dbReference type="SAM" id="Phobius"/>
    </source>
</evidence>
<protein>
    <submittedName>
        <fullName evidence="2">Uncharacterized protein</fullName>
    </submittedName>
</protein>
<name>A0AAD1Y318_EUPCR</name>
<feature type="transmembrane region" description="Helical" evidence="1">
    <location>
        <begin position="87"/>
        <end position="107"/>
    </location>
</feature>